<dbReference type="SMART" id="SM00098">
    <property type="entry name" value="alkPPc"/>
    <property type="match status" value="1"/>
</dbReference>
<dbReference type="Pfam" id="PF00353">
    <property type="entry name" value="HemolysinCabind"/>
    <property type="match status" value="3"/>
</dbReference>
<reference evidence="2 3" key="1">
    <citation type="journal article" date="2020" name="ISME J.">
        <title>Comparative genomics reveals insights into cyanobacterial evolution and habitat adaptation.</title>
        <authorList>
            <person name="Chen M.Y."/>
            <person name="Teng W.K."/>
            <person name="Zhao L."/>
            <person name="Hu C.X."/>
            <person name="Zhou Y.K."/>
            <person name="Han B.P."/>
            <person name="Song L.R."/>
            <person name="Shu W.S."/>
        </authorList>
    </citation>
    <scope>NUCLEOTIDE SEQUENCE [LARGE SCALE GENOMIC DNA]</scope>
    <source>
        <strain evidence="2 3">FACHB-1040</strain>
    </source>
</reference>
<keyword evidence="3" id="KW-1185">Reference proteome</keyword>
<dbReference type="InterPro" id="IPR017850">
    <property type="entry name" value="Alkaline_phosphatase_core_sf"/>
</dbReference>
<organism evidence="2 3">
    <name type="scientific">Aphanizomenon flos-aquae FACHB-1040</name>
    <dbReference type="NCBI Taxonomy" id="2692887"/>
    <lineage>
        <taxon>Bacteria</taxon>
        <taxon>Bacillati</taxon>
        <taxon>Cyanobacteriota</taxon>
        <taxon>Cyanophyceae</taxon>
        <taxon>Nostocales</taxon>
        <taxon>Aphanizomenonaceae</taxon>
        <taxon>Aphanizomenon</taxon>
    </lineage>
</organism>
<dbReference type="Proteomes" id="UP000606721">
    <property type="component" value="Unassembled WGS sequence"/>
</dbReference>
<accession>A0ABR8C2Y8</accession>
<dbReference type="InterPro" id="IPR001343">
    <property type="entry name" value="Hemolysn_Ca-bd"/>
</dbReference>
<gene>
    <name evidence="2" type="ORF">H6F99_19645</name>
</gene>
<dbReference type="PRINTS" id="PR00313">
    <property type="entry name" value="CABNDNGRPT"/>
</dbReference>
<dbReference type="Pfam" id="PF00245">
    <property type="entry name" value="Alk_phosphatase"/>
    <property type="match status" value="2"/>
</dbReference>
<comment type="caution">
    <text evidence="2">The sequence shown here is derived from an EMBL/GenBank/DDBJ whole genome shotgun (WGS) entry which is preliminary data.</text>
</comment>
<evidence type="ECO:0000256" key="1">
    <source>
        <dbReference type="ARBA" id="ARBA00022553"/>
    </source>
</evidence>
<name>A0ABR8C2Y8_APHFL</name>
<dbReference type="SUPFAM" id="SSF51120">
    <property type="entry name" value="beta-Roll"/>
    <property type="match status" value="1"/>
</dbReference>
<proteinExistence type="predicted"/>
<sequence>MAKNTIIMIGDGLGWEMARAAAIYQQISEGKTGTTLNDFYTSGKGTGLNFQTLTGYTQATTYGTTIAGSNGIYNVSNSALNGNTFTNVTGTAPIRPGFEFNPTFNPGTTPNGGANANNGVVGNLVGYDPVRGGINPWTAGIDAEYIKYSYPDSANTATTLYSGIKTYNAAIGVDIFENPVESVLSRAASLGKSTGIVSSVPVDHATPAAAAANVNNRNKFDGEFPSLDNILQQELRIFQPTVLLGGGHPLSTPGNPLPVGVEPDSIRTNTYITQSTYTELRTKPTSNIYDYTFLERGANAAEVLANTAAQLDPEKGDRLLGLYGARGQDGNLPVSSADGDYSTTGLGMFTVYSTKGLNPDTLRPLNPGETDTQFIARETDENPTLDDLTKAALSVLGKDPDGFWLMVEAGDIDWAAHDNNLDNLIGTILDFDKAIGSTIEWINQNGGWADNQLIVTADHDHYLTLNGDYPTLVRNLGAEQLTTIDTISGSGQFWGTSATDKYEWGTHTNRPVPVYYQGVDSETLTNSIGTGFESYGFQIPGLANTVDQVHIAKTLFASVTEVNQEDFVSGTTGADTLIALQNIDGVQDTVFSGAGNDEVDLAFNSNARNNIIDTGSGNDKIYVSRNDVAFGSDGNDEFDARDGKGENRMSGGAGDDTFYLGSNDRALGGSGNDKFYVGLGGGNLLSGGIGADQFWIVNAELPKAANTVLDFQVGTDVIGIKGAASLGITTANLTLTQVGADTAVIFGGQTLATLTGIQASALSVANPNQFVLV</sequence>
<dbReference type="EMBL" id="JACJQT010000060">
    <property type="protein sequence ID" value="MBD2280402.1"/>
    <property type="molecule type" value="Genomic_DNA"/>
</dbReference>
<dbReference type="PANTHER" id="PTHR11596:SF5">
    <property type="entry name" value="ALKALINE PHOSPHATASE"/>
    <property type="match status" value="1"/>
</dbReference>
<dbReference type="SUPFAM" id="SSF53649">
    <property type="entry name" value="Alkaline phosphatase-like"/>
    <property type="match status" value="1"/>
</dbReference>
<dbReference type="PANTHER" id="PTHR11596">
    <property type="entry name" value="ALKALINE PHOSPHATASE"/>
    <property type="match status" value="1"/>
</dbReference>
<protein>
    <submittedName>
        <fullName evidence="2">Alkaline phosphatase</fullName>
    </submittedName>
</protein>
<keyword evidence="1" id="KW-0597">Phosphoprotein</keyword>
<dbReference type="InterPro" id="IPR001952">
    <property type="entry name" value="Alkaline_phosphatase"/>
</dbReference>
<dbReference type="InterPro" id="IPR011049">
    <property type="entry name" value="Serralysin-like_metalloprot_C"/>
</dbReference>
<evidence type="ECO:0000313" key="3">
    <source>
        <dbReference type="Proteomes" id="UP000606721"/>
    </source>
</evidence>
<evidence type="ECO:0000313" key="2">
    <source>
        <dbReference type="EMBL" id="MBD2280402.1"/>
    </source>
</evidence>
<dbReference type="RefSeq" id="WP_190383969.1">
    <property type="nucleotide sequence ID" value="NZ_JACJQT010000060.1"/>
</dbReference>
<dbReference type="Gene3D" id="3.40.720.10">
    <property type="entry name" value="Alkaline Phosphatase, subunit A"/>
    <property type="match status" value="1"/>
</dbReference>